<evidence type="ECO:0000313" key="2">
    <source>
        <dbReference type="EMBL" id="GAG39508.1"/>
    </source>
</evidence>
<feature type="transmembrane region" description="Helical" evidence="1">
    <location>
        <begin position="104"/>
        <end position="121"/>
    </location>
</feature>
<gene>
    <name evidence="2" type="ORF">S01H1_65749</name>
</gene>
<dbReference type="AlphaFoldDB" id="X0XSA2"/>
<keyword evidence="1" id="KW-0812">Transmembrane</keyword>
<organism evidence="2">
    <name type="scientific">marine sediment metagenome</name>
    <dbReference type="NCBI Taxonomy" id="412755"/>
    <lineage>
        <taxon>unclassified sequences</taxon>
        <taxon>metagenomes</taxon>
        <taxon>ecological metagenomes</taxon>
    </lineage>
</organism>
<keyword evidence="1" id="KW-1133">Transmembrane helix</keyword>
<protein>
    <submittedName>
        <fullName evidence="2">Uncharacterized protein</fullName>
    </submittedName>
</protein>
<accession>X0XSA2</accession>
<proteinExistence type="predicted"/>
<feature type="transmembrane region" description="Helical" evidence="1">
    <location>
        <begin position="127"/>
        <end position="146"/>
    </location>
</feature>
<name>X0XSA2_9ZZZZ</name>
<keyword evidence="1" id="KW-0472">Membrane</keyword>
<sequence length="250" mass="26468">LLTIILIGLALNFGGKVLLASALLIGVLAAGLMWQLHERDIGSSDLGAFGQLTLALLLVEVDVALHPLGPFLGSLFSSAALGLFLGFVGAKLAPRLPAGNARNLFYLGLIYFAYLAGVMIGTSGITMAIMTGLIVASYSYSVGLWPTKEEWPAPLNQGLVFVPMAATWLLLGWQAHVPLTAVHITGIGLVLVAAAFSVLIGRWLAPMPEDSFQPLPQSLLRKEGKVFLLLLGVLLLWPQEAVLTPLPLAV</sequence>
<feature type="non-terminal residue" evidence="2">
    <location>
        <position position="1"/>
    </location>
</feature>
<dbReference type="EMBL" id="BARS01043428">
    <property type="protein sequence ID" value="GAG39508.1"/>
    <property type="molecule type" value="Genomic_DNA"/>
</dbReference>
<feature type="transmembrane region" description="Helical" evidence="1">
    <location>
        <begin position="158"/>
        <end position="175"/>
    </location>
</feature>
<feature type="transmembrane region" description="Helical" evidence="1">
    <location>
        <begin position="226"/>
        <end position="248"/>
    </location>
</feature>
<comment type="caution">
    <text evidence="2">The sequence shown here is derived from an EMBL/GenBank/DDBJ whole genome shotgun (WGS) entry which is preliminary data.</text>
</comment>
<feature type="transmembrane region" description="Helical" evidence="1">
    <location>
        <begin position="181"/>
        <end position="205"/>
    </location>
</feature>
<feature type="non-terminal residue" evidence="2">
    <location>
        <position position="250"/>
    </location>
</feature>
<evidence type="ECO:0000256" key="1">
    <source>
        <dbReference type="SAM" id="Phobius"/>
    </source>
</evidence>
<feature type="transmembrane region" description="Helical" evidence="1">
    <location>
        <begin position="6"/>
        <end position="34"/>
    </location>
</feature>
<feature type="transmembrane region" description="Helical" evidence="1">
    <location>
        <begin position="71"/>
        <end position="92"/>
    </location>
</feature>
<reference evidence="2" key="1">
    <citation type="journal article" date="2014" name="Front. Microbiol.">
        <title>High frequency of phylogenetically diverse reductive dehalogenase-homologous genes in deep subseafloor sedimentary metagenomes.</title>
        <authorList>
            <person name="Kawai M."/>
            <person name="Futagami T."/>
            <person name="Toyoda A."/>
            <person name="Takaki Y."/>
            <person name="Nishi S."/>
            <person name="Hori S."/>
            <person name="Arai W."/>
            <person name="Tsubouchi T."/>
            <person name="Morono Y."/>
            <person name="Uchiyama I."/>
            <person name="Ito T."/>
            <person name="Fujiyama A."/>
            <person name="Inagaki F."/>
            <person name="Takami H."/>
        </authorList>
    </citation>
    <scope>NUCLEOTIDE SEQUENCE</scope>
    <source>
        <strain evidence="2">Expedition CK06-06</strain>
    </source>
</reference>